<protein>
    <submittedName>
        <fullName evidence="1">Uncharacterized protein</fullName>
    </submittedName>
</protein>
<sequence>MPTCSNCLWDHLKFT</sequence>
<organism evidence="1">
    <name type="scientific">Arundo donax</name>
    <name type="common">Giant reed</name>
    <name type="synonym">Donax arundinaceus</name>
    <dbReference type="NCBI Taxonomy" id="35708"/>
    <lineage>
        <taxon>Eukaryota</taxon>
        <taxon>Viridiplantae</taxon>
        <taxon>Streptophyta</taxon>
        <taxon>Embryophyta</taxon>
        <taxon>Tracheophyta</taxon>
        <taxon>Spermatophyta</taxon>
        <taxon>Magnoliopsida</taxon>
        <taxon>Liliopsida</taxon>
        <taxon>Poales</taxon>
        <taxon>Poaceae</taxon>
        <taxon>PACMAD clade</taxon>
        <taxon>Arundinoideae</taxon>
        <taxon>Arundineae</taxon>
        <taxon>Arundo</taxon>
    </lineage>
</organism>
<reference evidence="1" key="2">
    <citation type="journal article" date="2015" name="Data Brief">
        <title>Shoot transcriptome of the giant reed, Arundo donax.</title>
        <authorList>
            <person name="Barrero R.A."/>
            <person name="Guerrero F.D."/>
            <person name="Moolhuijzen P."/>
            <person name="Goolsby J.A."/>
            <person name="Tidwell J."/>
            <person name="Bellgard S.E."/>
            <person name="Bellgard M.I."/>
        </authorList>
    </citation>
    <scope>NUCLEOTIDE SEQUENCE</scope>
    <source>
        <tissue evidence="1">Shoot tissue taken approximately 20 cm above the soil surface</tissue>
    </source>
</reference>
<reference evidence="1" key="1">
    <citation type="submission" date="2014-09" db="EMBL/GenBank/DDBJ databases">
        <authorList>
            <person name="Magalhaes I.L.F."/>
            <person name="Oliveira U."/>
            <person name="Santos F.R."/>
            <person name="Vidigal T.H.D.A."/>
            <person name="Brescovit A.D."/>
            <person name="Santos A.J."/>
        </authorList>
    </citation>
    <scope>NUCLEOTIDE SEQUENCE</scope>
    <source>
        <tissue evidence="1">Shoot tissue taken approximately 20 cm above the soil surface</tissue>
    </source>
</reference>
<name>A0A0A8ZK92_ARUDO</name>
<dbReference type="EMBL" id="GBRH01258669">
    <property type="protein sequence ID" value="JAD39226.1"/>
    <property type="molecule type" value="Transcribed_RNA"/>
</dbReference>
<accession>A0A0A8ZK92</accession>
<proteinExistence type="predicted"/>
<evidence type="ECO:0000313" key="1">
    <source>
        <dbReference type="EMBL" id="JAD39226.1"/>
    </source>
</evidence>